<organism evidence="2">
    <name type="scientific">Culicoides sonorensis</name>
    <name type="common">Biting midge</name>
    <dbReference type="NCBI Taxonomy" id="179676"/>
    <lineage>
        <taxon>Eukaryota</taxon>
        <taxon>Metazoa</taxon>
        <taxon>Ecdysozoa</taxon>
        <taxon>Arthropoda</taxon>
        <taxon>Hexapoda</taxon>
        <taxon>Insecta</taxon>
        <taxon>Pterygota</taxon>
        <taxon>Neoptera</taxon>
        <taxon>Endopterygota</taxon>
        <taxon>Diptera</taxon>
        <taxon>Nematocera</taxon>
        <taxon>Chironomoidea</taxon>
        <taxon>Ceratopogonidae</taxon>
        <taxon>Ceratopogoninae</taxon>
        <taxon>Culicoides</taxon>
        <taxon>Monoculicoides</taxon>
    </lineage>
</organism>
<evidence type="ECO:0000256" key="1">
    <source>
        <dbReference type="SAM" id="SignalP"/>
    </source>
</evidence>
<feature type="signal peptide" evidence="1">
    <location>
        <begin position="1"/>
        <end position="25"/>
    </location>
</feature>
<dbReference type="PROSITE" id="PS51257">
    <property type="entry name" value="PROKAR_LIPOPROTEIN"/>
    <property type="match status" value="1"/>
</dbReference>
<protein>
    <submittedName>
        <fullName evidence="2">CSON009154 protein</fullName>
    </submittedName>
</protein>
<dbReference type="VEuPathDB" id="VectorBase:CSON009154"/>
<dbReference type="EMBL" id="UFQT01000035">
    <property type="protein sequence ID" value="SSX18329.1"/>
    <property type="molecule type" value="Genomic_DNA"/>
</dbReference>
<reference evidence="2" key="1">
    <citation type="submission" date="2018-07" db="EMBL/GenBank/DDBJ databases">
        <authorList>
            <person name="Quirk P.G."/>
            <person name="Krulwich T.A."/>
        </authorList>
    </citation>
    <scope>NUCLEOTIDE SEQUENCE</scope>
</reference>
<feature type="chain" id="PRO_5016442864" evidence="1">
    <location>
        <begin position="26"/>
        <end position="72"/>
    </location>
</feature>
<accession>A0A336LP45</accession>
<dbReference type="AlphaFoldDB" id="A0A336LP45"/>
<name>A0A336LP45_CULSO</name>
<keyword evidence="1" id="KW-0732">Signal</keyword>
<proteinExistence type="predicted"/>
<gene>
    <name evidence="2" type="primary">CSON009154</name>
</gene>
<evidence type="ECO:0000313" key="2">
    <source>
        <dbReference type="EMBL" id="SSX18329.1"/>
    </source>
</evidence>
<sequence length="72" mass="8088">MKLRLIVIATILIIVTSCLLGNTNAQVPNAHLCEYTSTGWSPTIDCLERCMKNPKKRNSLAFCSLEKCFLRT</sequence>